<evidence type="ECO:0000256" key="9">
    <source>
        <dbReference type="NCBIfam" id="TIGR00152"/>
    </source>
</evidence>
<keyword evidence="4 8" id="KW-0547">Nucleotide-binding</keyword>
<dbReference type="AlphaFoldDB" id="A0A6C1TVN8"/>
<accession>A0A6C1TVN8</accession>
<evidence type="ECO:0000256" key="8">
    <source>
        <dbReference type="HAMAP-Rule" id="MF_00376"/>
    </source>
</evidence>
<organism evidence="11 12">
    <name type="scientific">Corynebacterium sanguinis</name>
    <dbReference type="NCBI Taxonomy" id="2594913"/>
    <lineage>
        <taxon>Bacteria</taxon>
        <taxon>Bacillati</taxon>
        <taxon>Actinomycetota</taxon>
        <taxon>Actinomycetes</taxon>
        <taxon>Mycobacteriales</taxon>
        <taxon>Corynebacteriaceae</taxon>
        <taxon>Corynebacterium</taxon>
    </lineage>
</organism>
<evidence type="ECO:0000313" key="10">
    <source>
        <dbReference type="EMBL" id="MBA4505547.1"/>
    </source>
</evidence>
<evidence type="ECO:0000256" key="1">
    <source>
        <dbReference type="ARBA" id="ARBA00009018"/>
    </source>
</evidence>
<dbReference type="RefSeq" id="WP_144773489.1">
    <property type="nucleotide sequence ID" value="NZ_JACEOR010000408.1"/>
</dbReference>
<dbReference type="Gene3D" id="3.40.50.300">
    <property type="entry name" value="P-loop containing nucleotide triphosphate hydrolases"/>
    <property type="match status" value="1"/>
</dbReference>
<comment type="function">
    <text evidence="8">Catalyzes the phosphorylation of the 3'-hydroxyl group of dephosphocoenzyme A to form coenzyme A.</text>
</comment>
<evidence type="ECO:0000256" key="2">
    <source>
        <dbReference type="ARBA" id="ARBA00022490"/>
    </source>
</evidence>
<reference evidence="10 13" key="2">
    <citation type="submission" date="2020-07" db="EMBL/GenBank/DDBJ databases">
        <authorList>
            <person name="Khare M."/>
        </authorList>
    </citation>
    <scope>NUCLEOTIDE SEQUENCE [LARGE SCALE GENOMIC DNA]</scope>
    <source>
        <strain evidence="10 13">P8776</strain>
    </source>
</reference>
<dbReference type="PANTHER" id="PTHR10695:SF46">
    <property type="entry name" value="BIFUNCTIONAL COENZYME A SYNTHASE-RELATED"/>
    <property type="match status" value="1"/>
</dbReference>
<name>A0A6C1TVN8_9CORY</name>
<dbReference type="FunFam" id="3.40.50.300:FF:000991">
    <property type="entry name" value="Dephospho-CoA kinase"/>
    <property type="match status" value="1"/>
</dbReference>
<evidence type="ECO:0000256" key="6">
    <source>
        <dbReference type="ARBA" id="ARBA00022840"/>
    </source>
</evidence>
<evidence type="ECO:0000256" key="3">
    <source>
        <dbReference type="ARBA" id="ARBA00022679"/>
    </source>
</evidence>
<dbReference type="CDD" id="cd02022">
    <property type="entry name" value="DPCK"/>
    <property type="match status" value="1"/>
</dbReference>
<evidence type="ECO:0000313" key="13">
    <source>
        <dbReference type="Proteomes" id="UP000580709"/>
    </source>
</evidence>
<dbReference type="Pfam" id="PF01121">
    <property type="entry name" value="CoaE"/>
    <property type="match status" value="1"/>
</dbReference>
<keyword evidence="6 8" id="KW-0067">ATP-binding</keyword>
<dbReference type="GO" id="GO:0004140">
    <property type="term" value="F:dephospho-CoA kinase activity"/>
    <property type="evidence" value="ECO:0007669"/>
    <property type="project" value="UniProtKB-UniRule"/>
</dbReference>
<comment type="caution">
    <text evidence="11">The sequence shown here is derived from an EMBL/GenBank/DDBJ whole genome shotgun (WGS) entry which is preliminary data.</text>
</comment>
<dbReference type="InterPro" id="IPR001977">
    <property type="entry name" value="Depp_CoAkinase"/>
</dbReference>
<feature type="binding site" evidence="8">
    <location>
        <begin position="11"/>
        <end position="16"/>
    </location>
    <ligand>
        <name>ATP</name>
        <dbReference type="ChEBI" id="CHEBI:30616"/>
    </ligand>
</feature>
<dbReference type="EMBL" id="JACEOR010000408">
    <property type="protein sequence ID" value="MBA4505547.1"/>
    <property type="molecule type" value="Genomic_DNA"/>
</dbReference>
<sequence length="199" mass="21855">MLKIGLTGGIGSGKSTVAKLLREAGYPVVDADQVARDNMEPGSTVLAEVAKAFGEDIVLGDGSLDRAELARRAFSDEERTRTLNAITHPAIRAESDRRFNELEAQGAAAAVYDMPLLVELGLDEEMDLTIVVDVDPEERVRRLVSSRGLDEQDARNRISRQISDAQRREKADVVIDNNGSLEELKQRVNEVVVRIGKML</sequence>
<dbReference type="NCBIfam" id="NF002879">
    <property type="entry name" value="PRK03333.1"/>
    <property type="match status" value="1"/>
</dbReference>
<keyword evidence="2 8" id="KW-0963">Cytoplasm</keyword>
<dbReference type="GO" id="GO:0005524">
    <property type="term" value="F:ATP binding"/>
    <property type="evidence" value="ECO:0007669"/>
    <property type="project" value="UniProtKB-UniRule"/>
</dbReference>
<dbReference type="HAMAP" id="MF_00376">
    <property type="entry name" value="Dephospho_CoA_kinase"/>
    <property type="match status" value="1"/>
</dbReference>
<dbReference type="NCBIfam" id="TIGR00152">
    <property type="entry name" value="dephospho-CoA kinase"/>
    <property type="match status" value="1"/>
</dbReference>
<proteinExistence type="inferred from homology"/>
<keyword evidence="13" id="KW-1185">Reference proteome</keyword>
<evidence type="ECO:0000313" key="11">
    <source>
        <dbReference type="EMBL" id="TVS27422.1"/>
    </source>
</evidence>
<gene>
    <name evidence="8" type="primary">coaE</name>
    <name evidence="11" type="ORF">EKI59_08935</name>
    <name evidence="10" type="ORF">H0H28_09495</name>
</gene>
<comment type="similarity">
    <text evidence="1 8">Belongs to the CoaE family.</text>
</comment>
<keyword evidence="7 8" id="KW-0173">Coenzyme A biosynthesis</keyword>
<dbReference type="Proteomes" id="UP000580709">
    <property type="component" value="Unassembled WGS sequence"/>
</dbReference>
<dbReference type="GO" id="GO:0005737">
    <property type="term" value="C:cytoplasm"/>
    <property type="evidence" value="ECO:0007669"/>
    <property type="project" value="UniProtKB-SubCell"/>
</dbReference>
<evidence type="ECO:0000256" key="7">
    <source>
        <dbReference type="ARBA" id="ARBA00022993"/>
    </source>
</evidence>
<dbReference type="UniPathway" id="UPA00241">
    <property type="reaction ID" value="UER00356"/>
</dbReference>
<comment type="subcellular location">
    <subcellularLocation>
        <location evidence="8">Cytoplasm</location>
    </subcellularLocation>
</comment>
<comment type="catalytic activity">
    <reaction evidence="8">
        <text>3'-dephospho-CoA + ATP = ADP + CoA + H(+)</text>
        <dbReference type="Rhea" id="RHEA:18245"/>
        <dbReference type="ChEBI" id="CHEBI:15378"/>
        <dbReference type="ChEBI" id="CHEBI:30616"/>
        <dbReference type="ChEBI" id="CHEBI:57287"/>
        <dbReference type="ChEBI" id="CHEBI:57328"/>
        <dbReference type="ChEBI" id="CHEBI:456216"/>
        <dbReference type="EC" id="2.7.1.24"/>
    </reaction>
</comment>
<dbReference type="EMBL" id="RXIR01000020">
    <property type="protein sequence ID" value="TVS27422.1"/>
    <property type="molecule type" value="Genomic_DNA"/>
</dbReference>
<evidence type="ECO:0000256" key="4">
    <source>
        <dbReference type="ARBA" id="ARBA00022741"/>
    </source>
</evidence>
<dbReference type="InterPro" id="IPR027417">
    <property type="entry name" value="P-loop_NTPase"/>
</dbReference>
<dbReference type="PROSITE" id="PS51219">
    <property type="entry name" value="DPCK"/>
    <property type="match status" value="1"/>
</dbReference>
<dbReference type="EC" id="2.7.1.24" evidence="8 9"/>
<keyword evidence="5 8" id="KW-0418">Kinase</keyword>
<reference evidence="11 12" key="1">
    <citation type="submission" date="2018-12" db="EMBL/GenBank/DDBJ databases">
        <title>Corynebacterium sanguinis sp. nov., a clinically-associated and environmental corynebacterium.</title>
        <authorList>
            <person name="Gonzales-Siles L."/>
            <person name="Jaen-Luchoro D."/>
            <person name="Cardew S."/>
            <person name="Inganas E."/>
            <person name="Ohlen M."/>
            <person name="Jensie-Markopolous S."/>
            <person name="Pinyeiro-Iglesias B."/>
            <person name="Molin K."/>
            <person name="Skovbjerg S."/>
            <person name="Svensson-Stadler L."/>
            <person name="Funke G."/>
            <person name="Moore E.R.B."/>
        </authorList>
    </citation>
    <scope>NUCLEOTIDE SEQUENCE [LARGE SCALE GENOMIC DNA]</scope>
    <source>
        <strain evidence="11 12">58734</strain>
    </source>
</reference>
<dbReference type="PANTHER" id="PTHR10695">
    <property type="entry name" value="DEPHOSPHO-COA KINASE-RELATED"/>
    <property type="match status" value="1"/>
</dbReference>
<dbReference type="GO" id="GO:0015937">
    <property type="term" value="P:coenzyme A biosynthetic process"/>
    <property type="evidence" value="ECO:0007669"/>
    <property type="project" value="UniProtKB-UniRule"/>
</dbReference>
<dbReference type="OrthoDB" id="9812943at2"/>
<comment type="pathway">
    <text evidence="8">Cofactor biosynthesis; coenzyme A biosynthesis; CoA from (R)-pantothenate: step 5/5.</text>
</comment>
<protein>
    <recommendedName>
        <fullName evidence="8 9">Dephospho-CoA kinase</fullName>
        <ecNumber evidence="8 9">2.7.1.24</ecNumber>
    </recommendedName>
    <alternativeName>
        <fullName evidence="8">Dephosphocoenzyme A kinase</fullName>
    </alternativeName>
</protein>
<dbReference type="SUPFAM" id="SSF52540">
    <property type="entry name" value="P-loop containing nucleoside triphosphate hydrolases"/>
    <property type="match status" value="1"/>
</dbReference>
<dbReference type="Proteomes" id="UP000336646">
    <property type="component" value="Unassembled WGS sequence"/>
</dbReference>
<evidence type="ECO:0000256" key="5">
    <source>
        <dbReference type="ARBA" id="ARBA00022777"/>
    </source>
</evidence>
<keyword evidence="3 8" id="KW-0808">Transferase</keyword>
<evidence type="ECO:0000313" key="12">
    <source>
        <dbReference type="Proteomes" id="UP000336646"/>
    </source>
</evidence>